<evidence type="ECO:0000256" key="6">
    <source>
        <dbReference type="ARBA" id="ARBA00022989"/>
    </source>
</evidence>
<proteinExistence type="predicted"/>
<dbReference type="SUPFAM" id="SSF53822">
    <property type="entry name" value="Periplasmic binding protein-like I"/>
    <property type="match status" value="1"/>
</dbReference>
<dbReference type="InterPro" id="IPR029787">
    <property type="entry name" value="Nucleotide_cyclase"/>
</dbReference>
<evidence type="ECO:0000256" key="9">
    <source>
        <dbReference type="ARBA" id="ARBA00023239"/>
    </source>
</evidence>
<keyword evidence="5" id="KW-0547">Nucleotide-binding</keyword>
<keyword evidence="9" id="KW-0456">Lyase</keyword>
<evidence type="ECO:0000256" key="2">
    <source>
        <dbReference type="ARBA" id="ARBA00004167"/>
    </source>
</evidence>
<comment type="subcellular location">
    <subcellularLocation>
        <location evidence="2">Membrane</location>
        <topology evidence="2">Single-pass membrane protein</topology>
    </subcellularLocation>
</comment>
<evidence type="ECO:0000313" key="14">
    <source>
        <dbReference type="EMBL" id="EPB78349.1"/>
    </source>
</evidence>
<dbReference type="SMART" id="SM00044">
    <property type="entry name" value="CYCc"/>
    <property type="match status" value="1"/>
</dbReference>
<evidence type="ECO:0000259" key="13">
    <source>
        <dbReference type="PROSITE" id="PS50125"/>
    </source>
</evidence>
<evidence type="ECO:0000256" key="10">
    <source>
        <dbReference type="ARBA" id="ARBA00023293"/>
    </source>
</evidence>
<evidence type="ECO:0000256" key="7">
    <source>
        <dbReference type="ARBA" id="ARBA00023136"/>
    </source>
</evidence>
<dbReference type="Pfam" id="PF01094">
    <property type="entry name" value="ANF_receptor"/>
    <property type="match status" value="1"/>
</dbReference>
<dbReference type="PANTHER" id="PTHR11920">
    <property type="entry name" value="GUANYLYL CYCLASE"/>
    <property type="match status" value="1"/>
</dbReference>
<dbReference type="Gene3D" id="1.10.510.10">
    <property type="entry name" value="Transferase(Phosphotransferase) domain 1"/>
    <property type="match status" value="1"/>
</dbReference>
<protein>
    <recommendedName>
        <fullName evidence="3">guanylate cyclase</fullName>
        <ecNumber evidence="3">4.6.1.2</ecNumber>
    </recommendedName>
</protein>
<feature type="domain" description="Guanylate cyclase" evidence="13">
    <location>
        <begin position="741"/>
        <end position="869"/>
    </location>
</feature>
<dbReference type="GO" id="GO:0035556">
    <property type="term" value="P:intracellular signal transduction"/>
    <property type="evidence" value="ECO:0007669"/>
    <property type="project" value="InterPro"/>
</dbReference>
<dbReference type="GO" id="GO:0005524">
    <property type="term" value="F:ATP binding"/>
    <property type="evidence" value="ECO:0007669"/>
    <property type="project" value="InterPro"/>
</dbReference>
<dbReference type="InterPro" id="IPR001828">
    <property type="entry name" value="ANF_lig-bd_rcpt"/>
</dbReference>
<evidence type="ECO:0000256" key="4">
    <source>
        <dbReference type="ARBA" id="ARBA00022692"/>
    </source>
</evidence>
<dbReference type="GO" id="GO:0004016">
    <property type="term" value="F:adenylate cyclase activity"/>
    <property type="evidence" value="ECO:0007669"/>
    <property type="project" value="TreeGrafter"/>
</dbReference>
<dbReference type="Pfam" id="PF07714">
    <property type="entry name" value="PK_Tyr_Ser-Thr"/>
    <property type="match status" value="1"/>
</dbReference>
<keyword evidence="10" id="KW-0141">cGMP biosynthesis</keyword>
<comment type="catalytic activity">
    <reaction evidence="1">
        <text>GTP = 3',5'-cyclic GMP + diphosphate</text>
        <dbReference type="Rhea" id="RHEA:13665"/>
        <dbReference type="ChEBI" id="CHEBI:33019"/>
        <dbReference type="ChEBI" id="CHEBI:37565"/>
        <dbReference type="ChEBI" id="CHEBI:57746"/>
        <dbReference type="EC" id="4.6.1.2"/>
    </reaction>
</comment>
<dbReference type="GO" id="GO:0005886">
    <property type="term" value="C:plasma membrane"/>
    <property type="evidence" value="ECO:0007669"/>
    <property type="project" value="TreeGrafter"/>
</dbReference>
<dbReference type="GO" id="GO:0007168">
    <property type="term" value="P:receptor guanylyl cyclase signaling pathway"/>
    <property type="evidence" value="ECO:0007669"/>
    <property type="project" value="TreeGrafter"/>
</dbReference>
<evidence type="ECO:0000313" key="15">
    <source>
        <dbReference type="Proteomes" id="UP000054495"/>
    </source>
</evidence>
<dbReference type="AlphaFoldDB" id="A0A0D6M2M1"/>
<dbReference type="Gene3D" id="3.40.50.2300">
    <property type="match status" value="1"/>
</dbReference>
<dbReference type="EMBL" id="KE124814">
    <property type="protein sequence ID" value="EPB78349.1"/>
    <property type="molecule type" value="Genomic_DNA"/>
</dbReference>
<reference evidence="14 15" key="1">
    <citation type="submission" date="2013-05" db="EMBL/GenBank/DDBJ databases">
        <title>Draft genome of the parasitic nematode Anyclostoma ceylanicum.</title>
        <authorList>
            <person name="Mitreva M."/>
        </authorList>
    </citation>
    <scope>NUCLEOTIDE SEQUENCE [LARGE SCALE GENOMIC DNA]</scope>
</reference>
<dbReference type="SUPFAM" id="SSF56112">
    <property type="entry name" value="Protein kinase-like (PK-like)"/>
    <property type="match status" value="1"/>
</dbReference>
<dbReference type="GO" id="GO:0004383">
    <property type="term" value="F:guanylate cyclase activity"/>
    <property type="evidence" value="ECO:0007669"/>
    <property type="project" value="UniProtKB-EC"/>
</dbReference>
<keyword evidence="6 11" id="KW-1133">Transmembrane helix</keyword>
<dbReference type="InterPro" id="IPR028082">
    <property type="entry name" value="Peripla_BP_I"/>
</dbReference>
<evidence type="ECO:0000256" key="11">
    <source>
        <dbReference type="SAM" id="Phobius"/>
    </source>
</evidence>
<keyword evidence="4 11" id="KW-0812">Transmembrane</keyword>
<evidence type="ECO:0000256" key="1">
    <source>
        <dbReference type="ARBA" id="ARBA00001436"/>
    </source>
</evidence>
<feature type="domain" description="Protein kinase" evidence="12">
    <location>
        <begin position="366"/>
        <end position="670"/>
    </location>
</feature>
<dbReference type="InterPro" id="IPR011009">
    <property type="entry name" value="Kinase-like_dom_sf"/>
</dbReference>
<evidence type="ECO:0000256" key="8">
    <source>
        <dbReference type="ARBA" id="ARBA00023180"/>
    </source>
</evidence>
<evidence type="ECO:0000256" key="3">
    <source>
        <dbReference type="ARBA" id="ARBA00012202"/>
    </source>
</evidence>
<dbReference type="SMART" id="SM00220">
    <property type="entry name" value="S_TKc"/>
    <property type="match status" value="1"/>
</dbReference>
<dbReference type="GO" id="GO:0004672">
    <property type="term" value="F:protein kinase activity"/>
    <property type="evidence" value="ECO:0007669"/>
    <property type="project" value="InterPro"/>
</dbReference>
<dbReference type="GO" id="GO:0001653">
    <property type="term" value="F:peptide receptor activity"/>
    <property type="evidence" value="ECO:0007669"/>
    <property type="project" value="TreeGrafter"/>
</dbReference>
<name>A0A0D6M2M1_9BILA</name>
<dbReference type="InterPro" id="IPR001245">
    <property type="entry name" value="Ser-Thr/Tyr_kinase_cat_dom"/>
</dbReference>
<organism evidence="14 15">
    <name type="scientific">Ancylostoma ceylanicum</name>
    <dbReference type="NCBI Taxonomy" id="53326"/>
    <lineage>
        <taxon>Eukaryota</taxon>
        <taxon>Metazoa</taxon>
        <taxon>Ecdysozoa</taxon>
        <taxon>Nematoda</taxon>
        <taxon>Chromadorea</taxon>
        <taxon>Rhabditida</taxon>
        <taxon>Rhabditina</taxon>
        <taxon>Rhabditomorpha</taxon>
        <taxon>Strongyloidea</taxon>
        <taxon>Ancylostomatidae</taxon>
        <taxon>Ancylostomatinae</taxon>
        <taxon>Ancylostoma</taxon>
    </lineage>
</organism>
<dbReference type="PANTHER" id="PTHR11920:SF255">
    <property type="entry name" value="RECEPTOR-TYPE GUANYLATE CYCLASE GCY-25"/>
    <property type="match status" value="1"/>
</dbReference>
<sequence>MTARIRLVTLPACHNYNGLENVARLHYDHQVNVLLGSPCNEESETVSRLAFRWGIPFISTSVLSSQDREATTLAMVPDYQLGLARATATLLNEIEAKKVTVIYTNEFHDAAIALSVEMGEHAKLVEFSDEHFDPEDDMMGGVILFLVSKQRREEALEKVIFFSRRALINTKFVVYDDGRMDAAVFFMDLQEILDELTSDIQKQIILANFVLLQSVHGSEINTFASLLNSTVTQSLEQSLLLCDAISLLAGVTAGDVNLTTIFEKEIHGETSLIWESFLELGDMSFDSNSTVLLSLRLVIGDCEGGECGTRYTLLAALVVFGVVGVPLVSLIHILFRREREIHRMPWRIAYESVLRAKKETAPLPGYRKISSTSSAGLSNIAGFTSTYEPESSPAYLNDQKVFVKTYRQKRAVNFTRAEMKQLNLLRNITNTNLNTFIGMSFNQSNEMMVIWKYCSRNSLDHIIFEKNQRFGRTFQGSFLKHILNGLQYIHNSQIQFHGSLFLSNCVVDAYWVVRLTDFGVQQIIWDKMEHKELESCRSVDIERLPTKYYQLPPEVLRPLIQNKQNKMICCGSQKADIYQLGMVIYQILYHTRPFSDKSDMTSRELVTSICHGNKGSPCYPSLPDDSDYSLRLTSIMQQVQLTTRHECWSTKLDTRPALYAISDAVAREFEKEGKGNIIDQMLRIIDDYQENLETKICERTKHLEESLVKTENLLFHIMPRKVAEDLRQGIPICSVMHPSVSLMLADVCKFTELCESCIPVHIIDILQDLYSSFDKIVSRFQAFKVENVGDNYMLVSGLDEIPYHLAEVCKIAIEILEFVSKYEMKHRKDMKLQVKIGINCGAVASGILGSSAPRFCLFGDTVNMACRMAALSEPGRIHITEGAANQIRNRYQVFTVEERGLVEVKG</sequence>
<dbReference type="PROSITE" id="PS50011">
    <property type="entry name" value="PROTEIN_KINASE_DOM"/>
    <property type="match status" value="1"/>
</dbReference>
<dbReference type="SUPFAM" id="SSF55073">
    <property type="entry name" value="Nucleotide cyclase"/>
    <property type="match status" value="1"/>
</dbReference>
<dbReference type="Proteomes" id="UP000054495">
    <property type="component" value="Unassembled WGS sequence"/>
</dbReference>
<feature type="transmembrane region" description="Helical" evidence="11">
    <location>
        <begin position="311"/>
        <end position="335"/>
    </location>
</feature>
<dbReference type="EC" id="4.6.1.2" evidence="3"/>
<accession>A0A0D6M2M1</accession>
<dbReference type="Pfam" id="PF00211">
    <property type="entry name" value="Guanylate_cyc"/>
    <property type="match status" value="1"/>
</dbReference>
<gene>
    <name evidence="14" type="ORF">ANCCEY_02579</name>
</gene>
<keyword evidence="8" id="KW-0325">Glycoprotein</keyword>
<keyword evidence="15" id="KW-1185">Reference proteome</keyword>
<dbReference type="InterPro" id="IPR050401">
    <property type="entry name" value="Cyclic_nucleotide_synthase"/>
</dbReference>
<keyword evidence="7 11" id="KW-0472">Membrane</keyword>
<dbReference type="Gene3D" id="3.30.70.1230">
    <property type="entry name" value="Nucleotide cyclase"/>
    <property type="match status" value="1"/>
</dbReference>
<dbReference type="PROSITE" id="PS50125">
    <property type="entry name" value="GUANYLATE_CYCLASE_2"/>
    <property type="match status" value="1"/>
</dbReference>
<dbReference type="CDD" id="cd07302">
    <property type="entry name" value="CHD"/>
    <property type="match status" value="1"/>
</dbReference>
<dbReference type="InterPro" id="IPR001054">
    <property type="entry name" value="A/G_cyclase"/>
</dbReference>
<evidence type="ECO:0000256" key="5">
    <source>
        <dbReference type="ARBA" id="ARBA00022741"/>
    </source>
</evidence>
<evidence type="ECO:0000259" key="12">
    <source>
        <dbReference type="PROSITE" id="PS50011"/>
    </source>
</evidence>
<dbReference type="InterPro" id="IPR000719">
    <property type="entry name" value="Prot_kinase_dom"/>
</dbReference>